<comment type="caution">
    <text evidence="6">The sequence shown here is derived from an EMBL/GenBank/DDBJ whole genome shotgun (WGS) entry which is preliminary data.</text>
</comment>
<dbReference type="InterPro" id="IPR046349">
    <property type="entry name" value="C1-like_sf"/>
</dbReference>
<reference evidence="6" key="1">
    <citation type="submission" date="2020-01" db="EMBL/GenBank/DDBJ databases">
        <authorList>
            <person name="Mishra B."/>
        </authorList>
    </citation>
    <scope>NUCLEOTIDE SEQUENCE [LARGE SCALE GENOMIC DNA]</scope>
</reference>
<dbReference type="PANTHER" id="PTHR46288">
    <property type="entry name" value="PHORBOL-ESTER/DAG-TYPE DOMAIN-CONTAINING PROTEIN"/>
    <property type="match status" value="1"/>
</dbReference>
<dbReference type="OrthoDB" id="1884766at2759"/>
<evidence type="ECO:0000259" key="5">
    <source>
        <dbReference type="PROSITE" id="PS50081"/>
    </source>
</evidence>
<dbReference type="SUPFAM" id="SSF57889">
    <property type="entry name" value="Cysteine-rich domain"/>
    <property type="match status" value="6"/>
</dbReference>
<keyword evidence="2" id="KW-0677">Repeat</keyword>
<evidence type="ECO:0000313" key="7">
    <source>
        <dbReference type="Proteomes" id="UP000467841"/>
    </source>
</evidence>
<protein>
    <recommendedName>
        <fullName evidence="5">Phorbol-ester/DAG-type domain-containing protein</fullName>
    </recommendedName>
</protein>
<proteinExistence type="predicted"/>
<name>A0A6D2JY22_9BRAS</name>
<dbReference type="PROSITE" id="PS50081">
    <property type="entry name" value="ZF_DAG_PE_2"/>
    <property type="match status" value="1"/>
</dbReference>
<evidence type="ECO:0000256" key="2">
    <source>
        <dbReference type="ARBA" id="ARBA00022737"/>
    </source>
</evidence>
<dbReference type="Pfam" id="PF03107">
    <property type="entry name" value="C1_2"/>
    <property type="match status" value="5"/>
</dbReference>
<dbReference type="AlphaFoldDB" id="A0A6D2JY22"/>
<evidence type="ECO:0000256" key="1">
    <source>
        <dbReference type="ARBA" id="ARBA00022723"/>
    </source>
</evidence>
<dbReference type="EMBL" id="CACVBM020001307">
    <property type="protein sequence ID" value="CAA7044824.1"/>
    <property type="molecule type" value="Genomic_DNA"/>
</dbReference>
<evidence type="ECO:0000256" key="3">
    <source>
        <dbReference type="ARBA" id="ARBA00022771"/>
    </source>
</evidence>
<organism evidence="6 7">
    <name type="scientific">Microthlaspi erraticum</name>
    <dbReference type="NCBI Taxonomy" id="1685480"/>
    <lineage>
        <taxon>Eukaryota</taxon>
        <taxon>Viridiplantae</taxon>
        <taxon>Streptophyta</taxon>
        <taxon>Embryophyta</taxon>
        <taxon>Tracheophyta</taxon>
        <taxon>Spermatophyta</taxon>
        <taxon>Magnoliopsida</taxon>
        <taxon>eudicotyledons</taxon>
        <taxon>Gunneridae</taxon>
        <taxon>Pentapetalae</taxon>
        <taxon>rosids</taxon>
        <taxon>malvids</taxon>
        <taxon>Brassicales</taxon>
        <taxon>Brassicaceae</taxon>
        <taxon>Coluteocarpeae</taxon>
        <taxon>Microthlaspi</taxon>
    </lineage>
</organism>
<evidence type="ECO:0000313" key="6">
    <source>
        <dbReference type="EMBL" id="CAA7044824.1"/>
    </source>
</evidence>
<dbReference type="InterPro" id="IPR004146">
    <property type="entry name" value="DC1"/>
</dbReference>
<dbReference type="GO" id="GO:0008270">
    <property type="term" value="F:zinc ion binding"/>
    <property type="evidence" value="ECO:0007669"/>
    <property type="project" value="UniProtKB-KW"/>
</dbReference>
<accession>A0A6D2JY22</accession>
<dbReference type="SMART" id="SM00249">
    <property type="entry name" value="PHD"/>
    <property type="match status" value="6"/>
</dbReference>
<dbReference type="InterPro" id="IPR002219">
    <property type="entry name" value="PKC_DAG/PE"/>
</dbReference>
<dbReference type="InterPro" id="IPR001965">
    <property type="entry name" value="Znf_PHD"/>
</dbReference>
<dbReference type="PROSITE" id="PS00479">
    <property type="entry name" value="ZF_DAG_PE_1"/>
    <property type="match status" value="1"/>
</dbReference>
<dbReference type="SMART" id="SM00109">
    <property type="entry name" value="C1"/>
    <property type="match status" value="6"/>
</dbReference>
<keyword evidence="3" id="KW-0863">Zinc-finger</keyword>
<keyword evidence="7" id="KW-1185">Reference proteome</keyword>
<dbReference type="Proteomes" id="UP000467841">
    <property type="component" value="Unassembled WGS sequence"/>
</dbReference>
<keyword evidence="4" id="KW-0862">Zinc</keyword>
<gene>
    <name evidence="6" type="ORF">MERR_LOCUS32059</name>
</gene>
<sequence length="790" mass="89705">MAELQHFSHGCALTSPEMAVVGVCNICFKDEPVELACKPCNFDLCKSCSNLPQTVSHDFHPNHPLEFSLRQFNRKPLHVICSWCGNMFTGSFYECKECEIYLDLDCAILKNIFTAWDAKEKLHYSHHHLLKSCRPGNRAKFVSCVLCEVPLSPSAICYGCVYCGLYFHEACLLLPTKIQHPVHPAHPLRRLSFENVRGGGRKCDACRIQFADVPFGCLECNFDLHLRCADSLLRGLVHKSHEHRLFYVATNASIDFGKVSPCQICMRTDVISLDSYYRCAECDLMFHFECLEIPQSVVKKSCHIHPLVCEVFMAKDDCKVFIANDDLVDYCGVCETIVNKGHHTYSCKECDFLGHIECILREEEPSPLYLKDLYSVGKDDTRLTNQEDHETNNLKDKLVVNDYNHAHVMRPAHMSELHERTVCNICDKEILGSLWKCETCSFQTHMSCAELGKPSIHRFHLNHPLSLLPKNPGVGHMYCANCRQNIRGFNLYCRICDFIIDISCVLKGSDSPTVLGHKITGTSTGLCMNLMSSVHSMVQIIISSSCHISCVICDDRVYGKALSCVECQEIYHPLCIKLGRKKLFGHPLHYDHTLEFLDSSGSTCNACKLKVAKYGYNCRDCKVNFHLKCIKATTVSGKLRVHRHLLYNFWIDNSRVTPDCTVCNRPCGASFYGCVGCNYNAHVKCIGLPDNVKNKLHQHTLRTSYDSKKCCSLCGLEFGFSMFYTCVHCEDTFHKECILALDKCEPATEEEQLQDIYLMYLEIDLYYLLKDDKVVSKEEDLPTESPCCIS</sequence>
<dbReference type="PANTHER" id="PTHR46288:SF86">
    <property type="entry name" value="PHORBOL-ESTER_DAG-TYPE DOMAIN-CONTAINING PROTEIN"/>
    <property type="match status" value="1"/>
</dbReference>
<evidence type="ECO:0000256" key="4">
    <source>
        <dbReference type="ARBA" id="ARBA00022833"/>
    </source>
</evidence>
<feature type="domain" description="Phorbol-ester/DAG-type" evidence="5">
    <location>
        <begin position="588"/>
        <end position="637"/>
    </location>
</feature>
<keyword evidence="1" id="KW-0479">Metal-binding</keyword>